<dbReference type="EMBL" id="JAPQFJ010000013">
    <property type="protein sequence ID" value="MCY6959516.1"/>
    <property type="molecule type" value="Genomic_DNA"/>
</dbReference>
<dbReference type="SUPFAM" id="SSF47226">
    <property type="entry name" value="Histidine-containing phosphotransfer domain, HPT domain"/>
    <property type="match status" value="1"/>
</dbReference>
<protein>
    <recommendedName>
        <fullName evidence="4">Chemotaxis protein CheA</fullName>
        <ecNumber evidence="3">2.7.13.3</ecNumber>
    </recommendedName>
</protein>
<dbReference type="InterPro" id="IPR008207">
    <property type="entry name" value="Sig_transdc_His_kin_Hpt_dom"/>
</dbReference>
<dbReference type="Pfam" id="PF02518">
    <property type="entry name" value="HATPase_c"/>
    <property type="match status" value="1"/>
</dbReference>
<keyword evidence="10" id="KW-0418">Kinase</keyword>
<dbReference type="PROSITE" id="PS50894">
    <property type="entry name" value="HPT"/>
    <property type="match status" value="1"/>
</dbReference>
<dbReference type="PANTHER" id="PTHR43395">
    <property type="entry name" value="SENSOR HISTIDINE KINASE CHEA"/>
    <property type="match status" value="1"/>
</dbReference>
<feature type="domain" description="HPt" evidence="18">
    <location>
        <begin position="3"/>
        <end position="107"/>
    </location>
</feature>
<dbReference type="EC" id="2.7.13.3" evidence="3"/>
<feature type="coiled-coil region" evidence="15">
    <location>
        <begin position="423"/>
        <end position="481"/>
    </location>
</feature>
<dbReference type="PROSITE" id="PS50109">
    <property type="entry name" value="HIS_KIN"/>
    <property type="match status" value="1"/>
</dbReference>
<dbReference type="SMART" id="SM01231">
    <property type="entry name" value="H-kinase_dim"/>
    <property type="match status" value="1"/>
</dbReference>
<dbReference type="Pfam" id="PF02895">
    <property type="entry name" value="H-kinase_dim"/>
    <property type="match status" value="1"/>
</dbReference>
<proteinExistence type="predicted"/>
<dbReference type="SMART" id="SM00260">
    <property type="entry name" value="CheW"/>
    <property type="match status" value="1"/>
</dbReference>
<evidence type="ECO:0000256" key="4">
    <source>
        <dbReference type="ARBA" id="ARBA00021495"/>
    </source>
</evidence>
<feature type="modified residue" description="Phosphohistidine" evidence="14">
    <location>
        <position position="50"/>
    </location>
</feature>
<reference evidence="19" key="1">
    <citation type="submission" date="2022-12" db="EMBL/GenBank/DDBJ databases">
        <title>Clostridium sp. nov., isolated from industrial wastewater.</title>
        <authorList>
            <person name="Jiayan W."/>
        </authorList>
    </citation>
    <scope>NUCLEOTIDE SEQUENCE</scope>
    <source>
        <strain evidence="19">ZC22-4</strain>
    </source>
</reference>
<dbReference type="InterPro" id="IPR003594">
    <property type="entry name" value="HATPase_dom"/>
</dbReference>
<comment type="caution">
    <text evidence="19">The sequence shown here is derived from an EMBL/GenBank/DDBJ whole genome shotgun (WGS) entry which is preliminary data.</text>
</comment>
<dbReference type="RefSeq" id="WP_268061942.1">
    <property type="nucleotide sequence ID" value="NZ_JAPQFJ010000013.1"/>
</dbReference>
<dbReference type="PROSITE" id="PS50851">
    <property type="entry name" value="CHEW"/>
    <property type="match status" value="1"/>
</dbReference>
<dbReference type="InterPro" id="IPR036641">
    <property type="entry name" value="HPT_dom_sf"/>
</dbReference>
<dbReference type="PANTHER" id="PTHR43395:SF10">
    <property type="entry name" value="CHEMOTAXIS PROTEIN CHEA"/>
    <property type="match status" value="1"/>
</dbReference>
<evidence type="ECO:0000313" key="20">
    <source>
        <dbReference type="Proteomes" id="UP001144612"/>
    </source>
</evidence>
<evidence type="ECO:0000256" key="8">
    <source>
        <dbReference type="ARBA" id="ARBA00022679"/>
    </source>
</evidence>
<dbReference type="InterPro" id="IPR002545">
    <property type="entry name" value="CheW-lke_dom"/>
</dbReference>
<keyword evidence="9" id="KW-0547">Nucleotide-binding</keyword>
<feature type="domain" description="CheW-like" evidence="17">
    <location>
        <begin position="544"/>
        <end position="684"/>
    </location>
</feature>
<dbReference type="Pfam" id="PF01627">
    <property type="entry name" value="Hpt"/>
    <property type="match status" value="1"/>
</dbReference>
<dbReference type="Proteomes" id="UP001144612">
    <property type="component" value="Unassembled WGS sequence"/>
</dbReference>
<dbReference type="InterPro" id="IPR037006">
    <property type="entry name" value="CheA-like_homodim_sf"/>
</dbReference>
<gene>
    <name evidence="19" type="ORF">OW729_12930</name>
</gene>
<evidence type="ECO:0000256" key="15">
    <source>
        <dbReference type="SAM" id="Coils"/>
    </source>
</evidence>
<dbReference type="SUPFAM" id="SSF55052">
    <property type="entry name" value="CheY-binding domain of CheA"/>
    <property type="match status" value="1"/>
</dbReference>
<dbReference type="SMART" id="SM00387">
    <property type="entry name" value="HATPase_c"/>
    <property type="match status" value="1"/>
</dbReference>
<dbReference type="InterPro" id="IPR051315">
    <property type="entry name" value="Bact_Chemotaxis_CheA"/>
</dbReference>
<evidence type="ECO:0000256" key="6">
    <source>
        <dbReference type="ARBA" id="ARBA00022500"/>
    </source>
</evidence>
<evidence type="ECO:0000256" key="9">
    <source>
        <dbReference type="ARBA" id="ARBA00022741"/>
    </source>
</evidence>
<dbReference type="Gene3D" id="3.30.565.10">
    <property type="entry name" value="Histidine kinase-like ATPase, C-terminal domain"/>
    <property type="match status" value="1"/>
</dbReference>
<evidence type="ECO:0000256" key="12">
    <source>
        <dbReference type="ARBA" id="ARBA00023012"/>
    </source>
</evidence>
<dbReference type="Pfam" id="PF07194">
    <property type="entry name" value="P2"/>
    <property type="match status" value="1"/>
</dbReference>
<dbReference type="Pfam" id="PF01584">
    <property type="entry name" value="CheW"/>
    <property type="match status" value="1"/>
</dbReference>
<dbReference type="InterPro" id="IPR035891">
    <property type="entry name" value="CheY-binding_CheA"/>
</dbReference>
<comment type="subcellular location">
    <subcellularLocation>
        <location evidence="2">Cytoplasm</location>
    </subcellularLocation>
</comment>
<dbReference type="InterPro" id="IPR037052">
    <property type="entry name" value="CheA-like_P2_sf"/>
</dbReference>
<accession>A0ABT4DB28</accession>
<evidence type="ECO:0000256" key="14">
    <source>
        <dbReference type="PROSITE-ProRule" id="PRU00110"/>
    </source>
</evidence>
<name>A0ABT4DB28_9CLOT</name>
<evidence type="ECO:0000256" key="10">
    <source>
        <dbReference type="ARBA" id="ARBA00022777"/>
    </source>
</evidence>
<dbReference type="SUPFAM" id="SSF55874">
    <property type="entry name" value="ATPase domain of HSP90 chaperone/DNA topoisomerase II/histidine kinase"/>
    <property type="match status" value="1"/>
</dbReference>
<evidence type="ECO:0000259" key="16">
    <source>
        <dbReference type="PROSITE" id="PS50109"/>
    </source>
</evidence>
<dbReference type="SUPFAM" id="SSF47384">
    <property type="entry name" value="Homodimeric domain of signal transducing histidine kinase"/>
    <property type="match status" value="1"/>
</dbReference>
<keyword evidence="11" id="KW-0067">ATP-binding</keyword>
<keyword evidence="6" id="KW-0145">Chemotaxis</keyword>
<dbReference type="InterPro" id="IPR005467">
    <property type="entry name" value="His_kinase_dom"/>
</dbReference>
<dbReference type="PRINTS" id="PR00344">
    <property type="entry name" value="BCTRLSENSOR"/>
</dbReference>
<evidence type="ECO:0000256" key="1">
    <source>
        <dbReference type="ARBA" id="ARBA00000085"/>
    </source>
</evidence>
<dbReference type="SMART" id="SM00073">
    <property type="entry name" value="HPT"/>
    <property type="match status" value="1"/>
</dbReference>
<dbReference type="InterPro" id="IPR004358">
    <property type="entry name" value="Sig_transdc_His_kin-like_C"/>
</dbReference>
<feature type="domain" description="Histidine kinase" evidence="16">
    <location>
        <begin position="284"/>
        <end position="542"/>
    </location>
</feature>
<dbReference type="InterPro" id="IPR036890">
    <property type="entry name" value="HATPase_C_sf"/>
</dbReference>
<dbReference type="Gene3D" id="3.30.70.1110">
    <property type="entry name" value="Histidine kinase CheA-like, P2 response regulator-binding domain"/>
    <property type="match status" value="1"/>
</dbReference>
<keyword evidence="15" id="KW-0175">Coiled coil</keyword>
<evidence type="ECO:0000256" key="13">
    <source>
        <dbReference type="ARBA" id="ARBA00035100"/>
    </source>
</evidence>
<evidence type="ECO:0000256" key="7">
    <source>
        <dbReference type="ARBA" id="ARBA00022553"/>
    </source>
</evidence>
<comment type="function">
    <text evidence="13">Involved in the transmission of sensory signals from the chemoreceptors to the flagellar motors. CheA is autophosphorylated; it can transfer its phosphate group to either CheB or CheY.</text>
</comment>
<evidence type="ECO:0000256" key="5">
    <source>
        <dbReference type="ARBA" id="ARBA00022490"/>
    </source>
</evidence>
<keyword evidence="8" id="KW-0808">Transferase</keyword>
<evidence type="ECO:0000256" key="11">
    <source>
        <dbReference type="ARBA" id="ARBA00022840"/>
    </source>
</evidence>
<sequence length="684" mass="77582">MNNFDVDDICMNMFLQETKEQIEKMEEDCIYLEGSDYSDEIINRIFRMAHSLKGSSATIGFVEISNLAHNVESLLDKIRSKDVLIDDSVTDVLLQSIDVLKNMHWCISQGQSCDVDTKSLIDNMKKIIDNNVHKNTNSTNAEDVVKEDGGFEVDNEKLPVSEEEYVLCDKVDSKFDVYKVKIAMDKNIKMKSVKGFMIESALCRISDIVKIEPADFEEVSEETYDGILSAIIATTKSYEEIHKNIIAVSEIDNVYIKNIRSKVCSNSEVNVKKNSQVENKHKKHEASTIRMDVNKIDKLLNLVGEFIIDKEALSQIAQELKRKYKKEPLAGKLWNLISHINYISEDLQETVMSTRMLPLENIFSRFPRMVRDLSKKCNKKIEFIVEGQHTEIDRGIIEELIDPITHIIRNAIDHGIESPDERKEKGKKELATLKLSARHLENNVVIEIEDDGRGISVDKIRKKVIQKKLATEEELNTLQDKDVIKYIFEAGFSTVDNVSDISGRGVGLDVVKSNIGNLNGLIDINTKEGIGTKFIIKLPLTLAIIQALLIEEDKYIFAIPITSIIETVRLKGKEIEEKIHKVNNIEVYKWRDEIIPVIRIGRYFKVYKDEIEDKMFLVIVGYAEKRVAFVVNKLLGEREIVIKSIGEFSGENKLMGSLKGISGVSILGDGSFAQVIDVSSIIKG</sequence>
<evidence type="ECO:0000256" key="2">
    <source>
        <dbReference type="ARBA" id="ARBA00004496"/>
    </source>
</evidence>
<dbReference type="InterPro" id="IPR036061">
    <property type="entry name" value="CheW-like_dom_sf"/>
</dbReference>
<keyword evidence="5" id="KW-0963">Cytoplasm</keyword>
<comment type="catalytic activity">
    <reaction evidence="1">
        <text>ATP + protein L-histidine = ADP + protein N-phospho-L-histidine.</text>
        <dbReference type="EC" id="2.7.13.3"/>
    </reaction>
</comment>
<keyword evidence="12" id="KW-0902">Two-component regulatory system</keyword>
<organism evidence="19 20">
    <name type="scientific">Clostridium brassicae</name>
    <dbReference type="NCBI Taxonomy" id="2999072"/>
    <lineage>
        <taxon>Bacteria</taxon>
        <taxon>Bacillati</taxon>
        <taxon>Bacillota</taxon>
        <taxon>Clostridia</taxon>
        <taxon>Eubacteriales</taxon>
        <taxon>Clostridiaceae</taxon>
        <taxon>Clostridium</taxon>
    </lineage>
</organism>
<dbReference type="Gene3D" id="1.10.287.560">
    <property type="entry name" value="Histidine kinase CheA-like, homodimeric domain"/>
    <property type="match status" value="1"/>
</dbReference>
<evidence type="ECO:0000256" key="3">
    <source>
        <dbReference type="ARBA" id="ARBA00012438"/>
    </source>
</evidence>
<evidence type="ECO:0000259" key="18">
    <source>
        <dbReference type="PROSITE" id="PS50894"/>
    </source>
</evidence>
<evidence type="ECO:0000259" key="17">
    <source>
        <dbReference type="PROSITE" id="PS50851"/>
    </source>
</evidence>
<keyword evidence="20" id="KW-1185">Reference proteome</keyword>
<dbReference type="CDD" id="cd16916">
    <property type="entry name" value="HATPase_CheA-like"/>
    <property type="match status" value="1"/>
</dbReference>
<dbReference type="InterPro" id="IPR010808">
    <property type="entry name" value="CheA_P2-bd"/>
</dbReference>
<dbReference type="CDD" id="cd00088">
    <property type="entry name" value="HPT"/>
    <property type="match status" value="1"/>
</dbReference>
<dbReference type="InterPro" id="IPR036097">
    <property type="entry name" value="HisK_dim/P_sf"/>
</dbReference>
<dbReference type="Gene3D" id="2.30.30.40">
    <property type="entry name" value="SH3 Domains"/>
    <property type="match status" value="1"/>
</dbReference>
<evidence type="ECO:0000313" key="19">
    <source>
        <dbReference type="EMBL" id="MCY6959516.1"/>
    </source>
</evidence>
<keyword evidence="7 14" id="KW-0597">Phosphoprotein</keyword>
<dbReference type="Gene3D" id="1.20.120.160">
    <property type="entry name" value="HPT domain"/>
    <property type="match status" value="1"/>
</dbReference>
<dbReference type="InterPro" id="IPR004105">
    <property type="entry name" value="CheA-like_dim"/>
</dbReference>
<dbReference type="SUPFAM" id="SSF50341">
    <property type="entry name" value="CheW-like"/>
    <property type="match status" value="1"/>
</dbReference>